<dbReference type="AlphaFoldDB" id="A0A3P7M4J8"/>
<sequence>MLYFVSCTQASENQRLKERVRLQETELSRLRGRLADFRSVSTDSSNVKQKGASEQPAMADSVENKAKDSPVPSQPALCTTADANFQRDAADNRNGILSSQPSAAFVATRERLESLERESKELEKAYTEWRNCGTYTKVGSAAPSAKPSQHAKLSNSLSAAFFTGLKSTSIPTLRPFTTQWPLPYVRSLNSVVDAAREPLPKTILETGHSSSNLPNLRDYATVRLV</sequence>
<reference evidence="3 4" key="1">
    <citation type="submission" date="2018-11" db="EMBL/GenBank/DDBJ databases">
        <authorList>
            <consortium name="Pathogen Informatics"/>
        </authorList>
    </citation>
    <scope>NUCLEOTIDE SEQUENCE [LARGE SCALE GENOMIC DNA]</scope>
</reference>
<keyword evidence="1" id="KW-0175">Coiled coil</keyword>
<dbReference type="EMBL" id="UYRU01071261">
    <property type="protein sequence ID" value="VDN20810.1"/>
    <property type="molecule type" value="Genomic_DNA"/>
</dbReference>
<evidence type="ECO:0000313" key="3">
    <source>
        <dbReference type="EMBL" id="VDN20810.1"/>
    </source>
</evidence>
<feature type="compositionally biased region" description="Polar residues" evidence="2">
    <location>
        <begin position="39"/>
        <end position="48"/>
    </location>
</feature>
<feature type="coiled-coil region" evidence="1">
    <location>
        <begin position="105"/>
        <end position="132"/>
    </location>
</feature>
<evidence type="ECO:0000256" key="1">
    <source>
        <dbReference type="SAM" id="Coils"/>
    </source>
</evidence>
<organism evidence="3 4">
    <name type="scientific">Dibothriocephalus latus</name>
    <name type="common">Fish tapeworm</name>
    <name type="synonym">Diphyllobothrium latum</name>
    <dbReference type="NCBI Taxonomy" id="60516"/>
    <lineage>
        <taxon>Eukaryota</taxon>
        <taxon>Metazoa</taxon>
        <taxon>Spiralia</taxon>
        <taxon>Lophotrochozoa</taxon>
        <taxon>Platyhelminthes</taxon>
        <taxon>Cestoda</taxon>
        <taxon>Eucestoda</taxon>
        <taxon>Diphyllobothriidea</taxon>
        <taxon>Diphyllobothriidae</taxon>
        <taxon>Dibothriocephalus</taxon>
    </lineage>
</organism>
<protein>
    <submittedName>
        <fullName evidence="3">Uncharacterized protein</fullName>
    </submittedName>
</protein>
<proteinExistence type="predicted"/>
<evidence type="ECO:0000256" key="2">
    <source>
        <dbReference type="SAM" id="MobiDB-lite"/>
    </source>
</evidence>
<evidence type="ECO:0000313" key="4">
    <source>
        <dbReference type="Proteomes" id="UP000281553"/>
    </source>
</evidence>
<keyword evidence="4" id="KW-1185">Reference proteome</keyword>
<accession>A0A3P7M4J8</accession>
<name>A0A3P7M4J8_DIBLA</name>
<gene>
    <name evidence="3" type="ORF">DILT_LOCUS13703</name>
</gene>
<dbReference type="Proteomes" id="UP000281553">
    <property type="component" value="Unassembled WGS sequence"/>
</dbReference>
<feature type="region of interest" description="Disordered" evidence="2">
    <location>
        <begin position="39"/>
        <end position="77"/>
    </location>
</feature>
<dbReference type="OrthoDB" id="206339at2759"/>